<dbReference type="GeneID" id="6079760"/>
<dbReference type="RefSeq" id="XP_001884142.1">
    <property type="nucleotide sequence ID" value="XM_001884107.1"/>
</dbReference>
<evidence type="ECO:0000313" key="3">
    <source>
        <dbReference type="Proteomes" id="UP000001194"/>
    </source>
</evidence>
<dbReference type="GO" id="GO:0042144">
    <property type="term" value="P:vacuole fusion, non-autophagic"/>
    <property type="evidence" value="ECO:0007669"/>
    <property type="project" value="TreeGrafter"/>
</dbReference>
<sequence length="85" mass="8966">MSTGNFIVVFKKGVTQDQITEYIDQVNESGGEVTHRFDPEVLNGFSAKLTPQSLQSFQSLTGDVIDFIEADGDAAPAIGVASASG</sequence>
<dbReference type="KEGG" id="lbc:LACBIDRAFT_192694"/>
<organism evidence="3">
    <name type="scientific">Laccaria bicolor (strain S238N-H82 / ATCC MYA-4686)</name>
    <name type="common">Bicoloured deceiver</name>
    <name type="synonym">Laccaria laccata var. bicolor</name>
    <dbReference type="NCBI Taxonomy" id="486041"/>
    <lineage>
        <taxon>Eukaryota</taxon>
        <taxon>Fungi</taxon>
        <taxon>Dikarya</taxon>
        <taxon>Basidiomycota</taxon>
        <taxon>Agaricomycotina</taxon>
        <taxon>Agaricomycetes</taxon>
        <taxon>Agaricomycetidae</taxon>
        <taxon>Agaricales</taxon>
        <taxon>Agaricineae</taxon>
        <taxon>Hydnangiaceae</taxon>
        <taxon>Laccaria</taxon>
    </lineage>
</organism>
<reference evidence="2 3" key="1">
    <citation type="journal article" date="2008" name="Nature">
        <title>The genome of Laccaria bicolor provides insights into mycorrhizal symbiosis.</title>
        <authorList>
            <person name="Martin F."/>
            <person name="Aerts A."/>
            <person name="Ahren D."/>
            <person name="Brun A."/>
            <person name="Danchin E.G.J."/>
            <person name="Duchaussoy F."/>
            <person name="Gibon J."/>
            <person name="Kohler A."/>
            <person name="Lindquist E."/>
            <person name="Pereda V."/>
            <person name="Salamov A."/>
            <person name="Shapiro H.J."/>
            <person name="Wuyts J."/>
            <person name="Blaudez D."/>
            <person name="Buee M."/>
            <person name="Brokstein P."/>
            <person name="Canbaeck B."/>
            <person name="Cohen D."/>
            <person name="Courty P.E."/>
            <person name="Coutinho P.M."/>
            <person name="Delaruelle C."/>
            <person name="Detter J.C."/>
            <person name="Deveau A."/>
            <person name="DiFazio S."/>
            <person name="Duplessis S."/>
            <person name="Fraissinet-Tachet L."/>
            <person name="Lucic E."/>
            <person name="Frey-Klett P."/>
            <person name="Fourrey C."/>
            <person name="Feussner I."/>
            <person name="Gay G."/>
            <person name="Grimwood J."/>
            <person name="Hoegger P.J."/>
            <person name="Jain P."/>
            <person name="Kilaru S."/>
            <person name="Labbe J."/>
            <person name="Lin Y.C."/>
            <person name="Legue V."/>
            <person name="Le Tacon F."/>
            <person name="Marmeisse R."/>
            <person name="Melayah D."/>
            <person name="Montanini B."/>
            <person name="Muratet M."/>
            <person name="Nehls U."/>
            <person name="Niculita-Hirzel H."/>
            <person name="Oudot-Le Secq M.P."/>
            <person name="Peter M."/>
            <person name="Quesneville H."/>
            <person name="Rajashekar B."/>
            <person name="Reich M."/>
            <person name="Rouhier N."/>
            <person name="Schmutz J."/>
            <person name="Yin T."/>
            <person name="Chalot M."/>
            <person name="Henrissat B."/>
            <person name="Kuees U."/>
            <person name="Lucas S."/>
            <person name="Van de Peer Y."/>
            <person name="Podila G.K."/>
            <person name="Polle A."/>
            <person name="Pukkila P.J."/>
            <person name="Richardson P.M."/>
            <person name="Rouze P."/>
            <person name="Sanders I.R."/>
            <person name="Stajich J.E."/>
            <person name="Tunlid A."/>
            <person name="Tuskan G."/>
            <person name="Grigoriev I.V."/>
        </authorList>
    </citation>
    <scope>NUCLEOTIDE SEQUENCE [LARGE SCALE GENOMIC DNA]</scope>
    <source>
        <strain evidence="3">S238N-H82 / ATCC MYA-4686</strain>
    </source>
</reference>
<comment type="similarity">
    <text evidence="1">Belongs to the protease inhibitor I9 family.</text>
</comment>
<dbReference type="OrthoDB" id="5518345at2759"/>
<keyword evidence="3" id="KW-1185">Reference proteome</keyword>
<gene>
    <name evidence="2" type="ORF">LACBIDRAFT_192694</name>
</gene>
<name>B0DJU1_LACBS</name>
<dbReference type="EMBL" id="DS547114">
    <property type="protein sequence ID" value="EDR05177.1"/>
    <property type="molecule type" value="Genomic_DNA"/>
</dbReference>
<dbReference type="PANTHER" id="PTHR28288">
    <property type="entry name" value="PROTEASE B INHIBITOR 2"/>
    <property type="match status" value="1"/>
</dbReference>
<dbReference type="InParanoid" id="B0DJU1"/>
<dbReference type="PANTHER" id="PTHR28288:SF2">
    <property type="entry name" value="PROTEASE B INHIBITOR 2"/>
    <property type="match status" value="1"/>
</dbReference>
<evidence type="ECO:0000256" key="1">
    <source>
        <dbReference type="ARBA" id="ARBA00038069"/>
    </source>
</evidence>
<dbReference type="HOGENOM" id="CLU_156026_2_2_1"/>
<dbReference type="GO" id="GO:0004866">
    <property type="term" value="F:endopeptidase inhibitor activity"/>
    <property type="evidence" value="ECO:0007669"/>
    <property type="project" value="TreeGrafter"/>
</dbReference>
<dbReference type="AlphaFoldDB" id="B0DJU1"/>
<proteinExistence type="inferred from homology"/>
<dbReference type="InterPro" id="IPR052471">
    <property type="entry name" value="PBI_I9"/>
</dbReference>
<protein>
    <submittedName>
        <fullName evidence="2">Predicted protein</fullName>
    </submittedName>
</protein>
<accession>B0DJU1</accession>
<dbReference type="InterPro" id="IPR037045">
    <property type="entry name" value="S8pro/Inhibitor_I9_sf"/>
</dbReference>
<dbReference type="Gene3D" id="3.30.70.80">
    <property type="entry name" value="Peptidase S8 propeptide/proteinase inhibitor I9"/>
    <property type="match status" value="1"/>
</dbReference>
<dbReference type="SUPFAM" id="SSF54897">
    <property type="entry name" value="Protease propeptides/inhibitors"/>
    <property type="match status" value="1"/>
</dbReference>
<evidence type="ECO:0000313" key="2">
    <source>
        <dbReference type="EMBL" id="EDR05177.1"/>
    </source>
</evidence>
<dbReference type="Proteomes" id="UP000001194">
    <property type="component" value="Unassembled WGS sequence"/>
</dbReference>